<name>A0A926UUH5_9CYAN</name>
<organism evidence="1 2">
    <name type="scientific">Pseudanabaena cinerea FACHB-1277</name>
    <dbReference type="NCBI Taxonomy" id="2949581"/>
    <lineage>
        <taxon>Bacteria</taxon>
        <taxon>Bacillati</taxon>
        <taxon>Cyanobacteriota</taxon>
        <taxon>Cyanophyceae</taxon>
        <taxon>Pseudanabaenales</taxon>
        <taxon>Pseudanabaenaceae</taxon>
        <taxon>Pseudanabaena</taxon>
        <taxon>Pseudanabaena cinerea</taxon>
    </lineage>
</organism>
<gene>
    <name evidence="1" type="ORF">H6F44_13380</name>
</gene>
<dbReference type="RefSeq" id="WP_190351493.1">
    <property type="nucleotide sequence ID" value="NZ_JACJPY010000042.1"/>
</dbReference>
<keyword evidence="2" id="KW-1185">Reference proteome</keyword>
<dbReference type="AlphaFoldDB" id="A0A926UUH5"/>
<dbReference type="EMBL" id="JACJPY010000042">
    <property type="protein sequence ID" value="MBD2151103.1"/>
    <property type="molecule type" value="Genomic_DNA"/>
</dbReference>
<dbReference type="Proteomes" id="UP000631421">
    <property type="component" value="Unassembled WGS sequence"/>
</dbReference>
<reference evidence="1" key="1">
    <citation type="journal article" date="2015" name="ISME J.">
        <title>Draft Genome Sequence of Streptomyces incarnatus NRRL8089, which Produces the Nucleoside Antibiotic Sinefungin.</title>
        <authorList>
            <person name="Oshima K."/>
            <person name="Hattori M."/>
            <person name="Shimizu H."/>
            <person name="Fukuda K."/>
            <person name="Nemoto M."/>
            <person name="Inagaki K."/>
            <person name="Tamura T."/>
        </authorList>
    </citation>
    <scope>NUCLEOTIDE SEQUENCE</scope>
    <source>
        <strain evidence="1">FACHB-1277</strain>
    </source>
</reference>
<comment type="caution">
    <text evidence="1">The sequence shown here is derived from an EMBL/GenBank/DDBJ whole genome shotgun (WGS) entry which is preliminary data.</text>
</comment>
<accession>A0A926UUH5</accession>
<evidence type="ECO:0000313" key="1">
    <source>
        <dbReference type="EMBL" id="MBD2151103.1"/>
    </source>
</evidence>
<proteinExistence type="predicted"/>
<protein>
    <submittedName>
        <fullName evidence="1">Uncharacterized protein</fullName>
    </submittedName>
</protein>
<reference evidence="1" key="2">
    <citation type="submission" date="2020-08" db="EMBL/GenBank/DDBJ databases">
        <authorList>
            <person name="Chen M."/>
            <person name="Teng W."/>
            <person name="Zhao L."/>
            <person name="Hu C."/>
            <person name="Zhou Y."/>
            <person name="Han B."/>
            <person name="Song L."/>
            <person name="Shu W."/>
        </authorList>
    </citation>
    <scope>NUCLEOTIDE SEQUENCE</scope>
    <source>
        <strain evidence="1">FACHB-1277</strain>
    </source>
</reference>
<sequence>MTIPILVVSCDKYQDVWHPFFHCFFKNWSDCPYPIYLVSNTLKYSDERVSPLLINPDMDYSSNLIKALSLIPHDWVIFWVEDRPPAHPVDTERLVQLIQLAQAKDAGYFKLIPCNPPALVNEVEGIGEIPKGARYRISMTVALWKKETLLKILKEGETAWDIEKRGGVERANKISDRFYALPIETFSNPPLLDIHLISKGQIMWRGLKMLEDERILNHLAGRRKASFWKNIYFDCYDLVWNLYYRTIWLYRKLIS</sequence>
<evidence type="ECO:0000313" key="2">
    <source>
        <dbReference type="Proteomes" id="UP000631421"/>
    </source>
</evidence>